<feature type="region of interest" description="Disordered" evidence="1">
    <location>
        <begin position="13"/>
        <end position="86"/>
    </location>
</feature>
<comment type="caution">
    <text evidence="2">The sequence shown here is derived from an EMBL/GenBank/DDBJ whole genome shotgun (WGS) entry which is preliminary data.</text>
</comment>
<reference evidence="3" key="1">
    <citation type="journal article" date="2019" name="Int. J. Syst. Evol. Microbiol.">
        <title>The Global Catalogue of Microorganisms (GCM) 10K type strain sequencing project: providing services to taxonomists for standard genome sequencing and annotation.</title>
        <authorList>
            <consortium name="The Broad Institute Genomics Platform"/>
            <consortium name="The Broad Institute Genome Sequencing Center for Infectious Disease"/>
            <person name="Wu L."/>
            <person name="Ma J."/>
        </authorList>
    </citation>
    <scope>NUCLEOTIDE SEQUENCE [LARGE SCALE GENOMIC DNA]</scope>
    <source>
        <strain evidence="3">JCM 4733</strain>
    </source>
</reference>
<keyword evidence="3" id="KW-1185">Reference proteome</keyword>
<dbReference type="Proteomes" id="UP000653644">
    <property type="component" value="Unassembled WGS sequence"/>
</dbReference>
<evidence type="ECO:0000313" key="2">
    <source>
        <dbReference type="EMBL" id="GHA48083.1"/>
    </source>
</evidence>
<feature type="compositionally biased region" description="Basic and acidic residues" evidence="1">
    <location>
        <begin position="13"/>
        <end position="24"/>
    </location>
</feature>
<proteinExistence type="predicted"/>
<organism evidence="2 3">
    <name type="scientific">Streptomyces canarius</name>
    <dbReference type="NCBI Taxonomy" id="285453"/>
    <lineage>
        <taxon>Bacteria</taxon>
        <taxon>Bacillati</taxon>
        <taxon>Actinomycetota</taxon>
        <taxon>Actinomycetes</taxon>
        <taxon>Kitasatosporales</taxon>
        <taxon>Streptomycetaceae</taxon>
        <taxon>Streptomyces</taxon>
    </lineage>
</organism>
<sequence>MVAELLPGLLHCAGRDGDPQERLGADAQPGQIDFGREPEHLATHQRLHPAAGGERGGADAPREVGAGRSPVPGQGPDQLVVEGLEDGTGGCRGRVRAQLGQFGLRQQAAAPVEDGR</sequence>
<evidence type="ECO:0000313" key="3">
    <source>
        <dbReference type="Proteomes" id="UP000653644"/>
    </source>
</evidence>
<gene>
    <name evidence="2" type="ORF">GCM10010345_60700</name>
</gene>
<evidence type="ECO:0000256" key="1">
    <source>
        <dbReference type="SAM" id="MobiDB-lite"/>
    </source>
</evidence>
<accession>A0ABQ3CYX0</accession>
<name>A0ABQ3CYX0_9ACTN</name>
<protein>
    <submittedName>
        <fullName evidence="2">Uncharacterized protein</fullName>
    </submittedName>
</protein>
<dbReference type="EMBL" id="BMVN01000026">
    <property type="protein sequence ID" value="GHA48083.1"/>
    <property type="molecule type" value="Genomic_DNA"/>
</dbReference>